<protein>
    <recommendedName>
        <fullName evidence="3">Protein kinase domain-containing protein</fullName>
    </recommendedName>
</protein>
<evidence type="ECO:0000313" key="1">
    <source>
        <dbReference type="EMBL" id="KXS95820.1"/>
    </source>
</evidence>
<gene>
    <name evidence="1" type="ORF">AC579_3732</name>
</gene>
<organism evidence="1 2">
    <name type="scientific">Pseudocercospora musae</name>
    <dbReference type="NCBI Taxonomy" id="113226"/>
    <lineage>
        <taxon>Eukaryota</taxon>
        <taxon>Fungi</taxon>
        <taxon>Dikarya</taxon>
        <taxon>Ascomycota</taxon>
        <taxon>Pezizomycotina</taxon>
        <taxon>Dothideomycetes</taxon>
        <taxon>Dothideomycetidae</taxon>
        <taxon>Mycosphaerellales</taxon>
        <taxon>Mycosphaerellaceae</taxon>
        <taxon>Pseudocercospora</taxon>
    </lineage>
</organism>
<dbReference type="EMBL" id="LFZO01000865">
    <property type="protein sequence ID" value="KXS95820.1"/>
    <property type="molecule type" value="Genomic_DNA"/>
</dbReference>
<dbReference type="Proteomes" id="UP000073492">
    <property type="component" value="Unassembled WGS sequence"/>
</dbReference>
<sequence length="287" mass="31929">MADPMTVDCILLVDGRRVDAADLIGSGIDGFIIRNGGHVLKTPKLFGRLLSDGTIEADSENDIHLNHLELEKQAYERLRGVPGVAKCIECTSNGILLKYYRNGALSEYISCHKPPSMPWRWRWVLQATEIIALCHQRGVLVFDIALRNFLLADDFSLRIIDFANSSLVPQSVDITEANLDGCTARLDLFHLANVIYSIMTWQTFSVDCAMESEWPTIDQIPDLEGLDFGQIIHACWNREYTTIQEFALEIRLCAKTSSSAGLLESQNQCNTQAAVSDRSSSPVLPPA</sequence>
<dbReference type="SUPFAM" id="SSF56112">
    <property type="entry name" value="Protein kinase-like (PK-like)"/>
    <property type="match status" value="1"/>
</dbReference>
<dbReference type="OrthoDB" id="1668230at2759"/>
<dbReference type="AlphaFoldDB" id="A0A139H032"/>
<name>A0A139H032_9PEZI</name>
<comment type="caution">
    <text evidence="1">The sequence shown here is derived from an EMBL/GenBank/DDBJ whole genome shotgun (WGS) entry which is preliminary data.</text>
</comment>
<dbReference type="Gene3D" id="1.10.510.10">
    <property type="entry name" value="Transferase(Phosphotransferase) domain 1"/>
    <property type="match status" value="1"/>
</dbReference>
<dbReference type="STRING" id="113226.A0A139H032"/>
<keyword evidence="2" id="KW-1185">Reference proteome</keyword>
<accession>A0A139H032</accession>
<reference evidence="1 2" key="1">
    <citation type="submission" date="2015-07" db="EMBL/GenBank/DDBJ databases">
        <title>Comparative genomics of the Sigatoka disease complex on banana suggests a link between parallel evolutionary changes in Pseudocercospora fijiensis and Pseudocercospora eumusae and increased virulence on the banana host.</title>
        <authorList>
            <person name="Chang T.-C."/>
            <person name="Salvucci A."/>
            <person name="Crous P.W."/>
            <person name="Stergiopoulos I."/>
        </authorList>
    </citation>
    <scope>NUCLEOTIDE SEQUENCE [LARGE SCALE GENOMIC DNA]</scope>
    <source>
        <strain evidence="1 2">CBS 116634</strain>
    </source>
</reference>
<dbReference type="InterPro" id="IPR011009">
    <property type="entry name" value="Kinase-like_dom_sf"/>
</dbReference>
<evidence type="ECO:0000313" key="2">
    <source>
        <dbReference type="Proteomes" id="UP000073492"/>
    </source>
</evidence>
<proteinExistence type="predicted"/>
<evidence type="ECO:0008006" key="3">
    <source>
        <dbReference type="Google" id="ProtNLM"/>
    </source>
</evidence>